<dbReference type="Pfam" id="PF21812">
    <property type="entry name" value="DUF6881"/>
    <property type="match status" value="1"/>
</dbReference>
<protein>
    <submittedName>
        <fullName evidence="2">DUF6881 domain-containing protein</fullName>
    </submittedName>
</protein>
<dbReference type="RefSeq" id="WP_398284522.1">
    <property type="nucleotide sequence ID" value="NZ_JBITLV010000012.1"/>
</dbReference>
<dbReference type="Proteomes" id="UP001612915">
    <property type="component" value="Unassembled WGS sequence"/>
</dbReference>
<accession>A0ABW8AU41</accession>
<evidence type="ECO:0000259" key="1">
    <source>
        <dbReference type="Pfam" id="PF21812"/>
    </source>
</evidence>
<dbReference type="InterPro" id="IPR049248">
    <property type="entry name" value="DUF6881"/>
</dbReference>
<comment type="caution">
    <text evidence="2">The sequence shown here is derived from an EMBL/GenBank/DDBJ whole genome shotgun (WGS) entry which is preliminary data.</text>
</comment>
<name>A0ABW8AU41_9ACTN</name>
<proteinExistence type="predicted"/>
<evidence type="ECO:0000313" key="2">
    <source>
        <dbReference type="EMBL" id="MFI7589918.1"/>
    </source>
</evidence>
<evidence type="ECO:0000313" key="3">
    <source>
        <dbReference type="Proteomes" id="UP001612915"/>
    </source>
</evidence>
<sequence>MRYMRVEWRHDHADEPVLLFSEVECGQEVRKVEIFRSGEMGYADALTSRGGTVLGEGMIPTLEEINSSEEFMGREIGAADFERIWNQAHET</sequence>
<reference evidence="2 3" key="1">
    <citation type="submission" date="2024-10" db="EMBL/GenBank/DDBJ databases">
        <title>The Natural Products Discovery Center: Release of the First 8490 Sequenced Strains for Exploring Actinobacteria Biosynthetic Diversity.</title>
        <authorList>
            <person name="Kalkreuter E."/>
            <person name="Kautsar S.A."/>
            <person name="Yang D."/>
            <person name="Bader C.D."/>
            <person name="Teijaro C.N."/>
            <person name="Fluegel L."/>
            <person name="Davis C.M."/>
            <person name="Simpson J.R."/>
            <person name="Lauterbach L."/>
            <person name="Steele A.D."/>
            <person name="Gui C."/>
            <person name="Meng S."/>
            <person name="Li G."/>
            <person name="Viehrig K."/>
            <person name="Ye F."/>
            <person name="Su P."/>
            <person name="Kiefer A.F."/>
            <person name="Nichols A."/>
            <person name="Cepeda A.J."/>
            <person name="Yan W."/>
            <person name="Fan B."/>
            <person name="Jiang Y."/>
            <person name="Adhikari A."/>
            <person name="Zheng C.-J."/>
            <person name="Schuster L."/>
            <person name="Cowan T.M."/>
            <person name="Smanski M.J."/>
            <person name="Chevrette M.G."/>
            <person name="De Carvalho L.P.S."/>
            <person name="Shen B."/>
        </authorList>
    </citation>
    <scope>NUCLEOTIDE SEQUENCE [LARGE SCALE GENOMIC DNA]</scope>
    <source>
        <strain evidence="2 3">NPDC049639</strain>
    </source>
</reference>
<feature type="domain" description="DUF6881" evidence="1">
    <location>
        <begin position="2"/>
        <end position="89"/>
    </location>
</feature>
<gene>
    <name evidence="2" type="ORF">ACIB24_22845</name>
</gene>
<keyword evidence="3" id="KW-1185">Reference proteome</keyword>
<organism evidence="2 3">
    <name type="scientific">Spongisporangium articulatum</name>
    <dbReference type="NCBI Taxonomy" id="3362603"/>
    <lineage>
        <taxon>Bacteria</taxon>
        <taxon>Bacillati</taxon>
        <taxon>Actinomycetota</taxon>
        <taxon>Actinomycetes</taxon>
        <taxon>Kineosporiales</taxon>
        <taxon>Kineosporiaceae</taxon>
        <taxon>Spongisporangium</taxon>
    </lineage>
</organism>
<dbReference type="EMBL" id="JBITLV010000012">
    <property type="protein sequence ID" value="MFI7589918.1"/>
    <property type="molecule type" value="Genomic_DNA"/>
</dbReference>